<dbReference type="PROSITE" id="PS51257">
    <property type="entry name" value="PROKAR_LIPOPROTEIN"/>
    <property type="match status" value="1"/>
</dbReference>
<evidence type="ECO:0000313" key="2">
    <source>
        <dbReference type="EMBL" id="KIP10164.1"/>
    </source>
</evidence>
<evidence type="ECO:0000313" key="3">
    <source>
        <dbReference type="Proteomes" id="UP000053257"/>
    </source>
</evidence>
<protein>
    <submittedName>
        <fullName evidence="2">Uncharacterized protein</fullName>
    </submittedName>
</protein>
<proteinExistence type="predicted"/>
<dbReference type="STRING" id="745531.A0A0C3NXM1"/>
<dbReference type="HOGENOM" id="CLU_119165_0_0_1"/>
<evidence type="ECO:0000256" key="1">
    <source>
        <dbReference type="SAM" id="SignalP"/>
    </source>
</evidence>
<dbReference type="Proteomes" id="UP000053257">
    <property type="component" value="Unassembled WGS sequence"/>
</dbReference>
<keyword evidence="3" id="KW-1185">Reference proteome</keyword>
<organism evidence="2 3">
    <name type="scientific">Phlebiopsis gigantea (strain 11061_1 CR5-6)</name>
    <name type="common">White-rot fungus</name>
    <name type="synonym">Peniophora gigantea</name>
    <dbReference type="NCBI Taxonomy" id="745531"/>
    <lineage>
        <taxon>Eukaryota</taxon>
        <taxon>Fungi</taxon>
        <taxon>Dikarya</taxon>
        <taxon>Basidiomycota</taxon>
        <taxon>Agaricomycotina</taxon>
        <taxon>Agaricomycetes</taxon>
        <taxon>Polyporales</taxon>
        <taxon>Phanerochaetaceae</taxon>
        <taxon>Phlebiopsis</taxon>
    </lineage>
</organism>
<dbReference type="OrthoDB" id="3261851at2759"/>
<accession>A0A0C3NXM1</accession>
<name>A0A0C3NXM1_PHLG1</name>
<keyword evidence="1" id="KW-0732">Signal</keyword>
<gene>
    <name evidence="2" type="ORF">PHLGIDRAFT_34090</name>
</gene>
<feature type="signal peptide" evidence="1">
    <location>
        <begin position="1"/>
        <end position="21"/>
    </location>
</feature>
<reference evidence="2 3" key="1">
    <citation type="journal article" date="2014" name="PLoS Genet.">
        <title>Analysis of the Phlebiopsis gigantea genome, transcriptome and secretome provides insight into its pioneer colonization strategies of wood.</title>
        <authorList>
            <person name="Hori C."/>
            <person name="Ishida T."/>
            <person name="Igarashi K."/>
            <person name="Samejima M."/>
            <person name="Suzuki H."/>
            <person name="Master E."/>
            <person name="Ferreira P."/>
            <person name="Ruiz-Duenas F.J."/>
            <person name="Held B."/>
            <person name="Canessa P."/>
            <person name="Larrondo L.F."/>
            <person name="Schmoll M."/>
            <person name="Druzhinina I.S."/>
            <person name="Kubicek C.P."/>
            <person name="Gaskell J.A."/>
            <person name="Kersten P."/>
            <person name="St John F."/>
            <person name="Glasner J."/>
            <person name="Sabat G."/>
            <person name="Splinter BonDurant S."/>
            <person name="Syed K."/>
            <person name="Yadav J."/>
            <person name="Mgbeahuruike A.C."/>
            <person name="Kovalchuk A."/>
            <person name="Asiegbu F.O."/>
            <person name="Lackner G."/>
            <person name="Hoffmeister D."/>
            <person name="Rencoret J."/>
            <person name="Gutierrez A."/>
            <person name="Sun H."/>
            <person name="Lindquist E."/>
            <person name="Barry K."/>
            <person name="Riley R."/>
            <person name="Grigoriev I.V."/>
            <person name="Henrissat B."/>
            <person name="Kues U."/>
            <person name="Berka R.M."/>
            <person name="Martinez A.T."/>
            <person name="Covert S.F."/>
            <person name="Blanchette R.A."/>
            <person name="Cullen D."/>
        </authorList>
    </citation>
    <scope>NUCLEOTIDE SEQUENCE [LARGE SCALE GENOMIC DNA]</scope>
    <source>
        <strain evidence="2 3">11061_1 CR5-6</strain>
    </source>
</reference>
<dbReference type="AlphaFoldDB" id="A0A0C3NXM1"/>
<dbReference type="EMBL" id="KN840458">
    <property type="protein sequence ID" value="KIP10164.1"/>
    <property type="molecule type" value="Genomic_DNA"/>
</dbReference>
<feature type="chain" id="PRO_5002167823" evidence="1">
    <location>
        <begin position="22"/>
        <end position="198"/>
    </location>
</feature>
<sequence>MLKRLLVLFTTLHLSAITSIAYSCNPALSSLSQASIAFGSCAASQTHFLHTMSAFEVGSPEWLSTQLTTLLASPHIHFTQPSLPGLKLRMGPGPIDVFSTRFANMCTKDVTGVLGGNEVDKEGLKEGLLALQKKWSADGMQVESAQAPDGFQVATNMFFTPKDAESQAKISVSASMREEGGLQRISLLSLDGDPSLFQ</sequence>